<comment type="caution">
    <text evidence="1">The sequence shown here is derived from an EMBL/GenBank/DDBJ whole genome shotgun (WGS) entry which is preliminary data.</text>
</comment>
<name>A0A2N3HT04_9BACT</name>
<protein>
    <submittedName>
        <fullName evidence="1">Uncharacterized protein</fullName>
    </submittedName>
</protein>
<evidence type="ECO:0000313" key="2">
    <source>
        <dbReference type="Proteomes" id="UP000233618"/>
    </source>
</evidence>
<gene>
    <name evidence="1" type="ORF">BZG01_19800</name>
</gene>
<evidence type="ECO:0000313" key="1">
    <source>
        <dbReference type="EMBL" id="PKQ61195.1"/>
    </source>
</evidence>
<dbReference type="Proteomes" id="UP000233618">
    <property type="component" value="Unassembled WGS sequence"/>
</dbReference>
<sequence>MRSIFVCILSICYSYSIYGQEPPKYKLNDIMNPKLQDAIGVDLLSEEQKDYLLFFCDSMFKKGYYKGYAEAAKTSQSPDVIETRINGEFTGWEGETVVKLINGEIWLQQDYQIDYKYLFSPEILIYKSSSGVFKMKIEGVEKSVIVKRLK</sequence>
<organism evidence="1 2">
    <name type="scientific">Labilibaculum manganireducens</name>
    <dbReference type="NCBI Taxonomy" id="1940525"/>
    <lineage>
        <taxon>Bacteria</taxon>
        <taxon>Pseudomonadati</taxon>
        <taxon>Bacteroidota</taxon>
        <taxon>Bacteroidia</taxon>
        <taxon>Marinilabiliales</taxon>
        <taxon>Marinifilaceae</taxon>
        <taxon>Labilibaculum</taxon>
    </lineage>
</organism>
<accession>A0A2N3HT04</accession>
<proteinExistence type="predicted"/>
<dbReference type="EMBL" id="MVDE01000048">
    <property type="protein sequence ID" value="PKQ61195.1"/>
    <property type="molecule type" value="Genomic_DNA"/>
</dbReference>
<dbReference type="AlphaFoldDB" id="A0A2N3HT04"/>
<keyword evidence="2" id="KW-1185">Reference proteome</keyword>
<dbReference type="RefSeq" id="WP_101311587.1">
    <property type="nucleotide sequence ID" value="NZ_CAXXEE010000003.1"/>
</dbReference>
<reference evidence="1 2" key="1">
    <citation type="journal article" date="2017" name="Front. Microbiol.">
        <title>Labilibaculum manganireducens gen. nov., sp. nov. and Labilibaculum filiforme sp. nov., Novel Bacteroidetes Isolated from Subsurface Sediments of the Baltic Sea.</title>
        <authorList>
            <person name="Vandieken V."/>
            <person name="Marshall I.P."/>
            <person name="Niemann H."/>
            <person name="Engelen B."/>
            <person name="Cypionka H."/>
        </authorList>
    </citation>
    <scope>NUCLEOTIDE SEQUENCE [LARGE SCALE GENOMIC DNA]</scope>
    <source>
        <strain evidence="1 2">59.10-2M</strain>
    </source>
</reference>